<dbReference type="Proteomes" id="UP000576821">
    <property type="component" value="Unassembled WGS sequence"/>
</dbReference>
<evidence type="ECO:0000259" key="12">
    <source>
        <dbReference type="PROSITE" id="PS51471"/>
    </source>
</evidence>
<keyword evidence="11" id="KW-0560">Oxidoreductase</keyword>
<dbReference type="InterPro" id="IPR044861">
    <property type="entry name" value="IPNS-like_FE2OG_OXY"/>
</dbReference>
<dbReference type="SUPFAM" id="SSF51197">
    <property type="entry name" value="Clavaminate synthase-like"/>
    <property type="match status" value="1"/>
</dbReference>
<keyword evidence="14" id="KW-1185">Reference proteome</keyword>
<dbReference type="PANTHER" id="PTHR47990">
    <property type="entry name" value="2-OXOGLUTARATE (2OG) AND FE(II)-DEPENDENT OXYGENASE SUPERFAMILY PROTEIN-RELATED"/>
    <property type="match status" value="1"/>
</dbReference>
<evidence type="ECO:0000256" key="3">
    <source>
        <dbReference type="ARBA" id="ARBA00012293"/>
    </source>
</evidence>
<dbReference type="EMBL" id="JAASQR010000002">
    <property type="protein sequence ID" value="NIJ16905.1"/>
    <property type="molecule type" value="Genomic_DNA"/>
</dbReference>
<reference evidence="13 14" key="1">
    <citation type="submission" date="2020-03" db="EMBL/GenBank/DDBJ databases">
        <title>Genomic Encyclopedia of Type Strains, Phase IV (KMG-IV): sequencing the most valuable type-strain genomes for metagenomic binning, comparative biology and taxonomic classification.</title>
        <authorList>
            <person name="Goeker M."/>
        </authorList>
    </citation>
    <scope>NUCLEOTIDE SEQUENCE [LARGE SCALE GENOMIC DNA]</scope>
    <source>
        <strain evidence="13 14">DSM 21299</strain>
    </source>
</reference>
<dbReference type="GO" id="GO:0102276">
    <property type="term" value="F:2-oxoglutarate oxygenase/decarboxylase (ethylene-forming) activity"/>
    <property type="evidence" value="ECO:0007669"/>
    <property type="project" value="UniProtKB-EC"/>
</dbReference>
<dbReference type="AlphaFoldDB" id="A0A846MFY0"/>
<comment type="similarity">
    <text evidence="11">Belongs to the iron/ascorbate-dependent oxidoreductase family.</text>
</comment>
<comment type="catalytic activity">
    <reaction evidence="9">
        <text>2-oxoglutarate + O2 + 2 H(+) = ethene + 3 CO2 + H2O</text>
        <dbReference type="Rhea" id="RHEA:31523"/>
        <dbReference type="ChEBI" id="CHEBI:15377"/>
        <dbReference type="ChEBI" id="CHEBI:15378"/>
        <dbReference type="ChEBI" id="CHEBI:15379"/>
        <dbReference type="ChEBI" id="CHEBI:16526"/>
        <dbReference type="ChEBI" id="CHEBI:16810"/>
        <dbReference type="ChEBI" id="CHEBI:18153"/>
        <dbReference type="EC" id="1.13.12.19"/>
    </reaction>
</comment>
<comment type="catalytic activity">
    <reaction evidence="10">
        <text>L-arginine + 2-oxoglutarate + O2 = guanidine + L-glutamate 5-semialdehyde + succinate + CO2</text>
        <dbReference type="Rhea" id="RHEA:31535"/>
        <dbReference type="ChEBI" id="CHEBI:15379"/>
        <dbReference type="ChEBI" id="CHEBI:16526"/>
        <dbReference type="ChEBI" id="CHEBI:16810"/>
        <dbReference type="ChEBI" id="CHEBI:30031"/>
        <dbReference type="ChEBI" id="CHEBI:30087"/>
        <dbReference type="ChEBI" id="CHEBI:32682"/>
        <dbReference type="ChEBI" id="CHEBI:58066"/>
        <dbReference type="EC" id="1.14.20.7"/>
    </reaction>
</comment>
<evidence type="ECO:0000256" key="11">
    <source>
        <dbReference type="RuleBase" id="RU003682"/>
    </source>
</evidence>
<protein>
    <recommendedName>
        <fullName evidence="5">2-oxoglutarate-dependent ethylene/succinate-forming enzyme</fullName>
        <ecNumber evidence="4">1.13.12.19</ecNumber>
        <ecNumber evidence="3">1.14.20.7</ecNumber>
    </recommendedName>
    <alternativeName>
        <fullName evidence="7">2-oxoglutarate dioxygenase (ethylene-forming)</fullName>
    </alternativeName>
    <alternativeName>
        <fullName evidence="8">2-oxoglutarate/L-arginine monooxygenase/decarboxylase (succinate-forming)</fullName>
    </alternativeName>
</protein>
<evidence type="ECO:0000313" key="13">
    <source>
        <dbReference type="EMBL" id="NIJ16905.1"/>
    </source>
</evidence>
<dbReference type="PROSITE" id="PS51471">
    <property type="entry name" value="FE2OG_OXY"/>
    <property type="match status" value="1"/>
</dbReference>
<gene>
    <name evidence="13" type="ORF">FHS54_001871</name>
</gene>
<dbReference type="EC" id="1.14.20.7" evidence="3"/>
<feature type="domain" description="Fe2OG dioxygenase" evidence="12">
    <location>
        <begin position="170"/>
        <end position="275"/>
    </location>
</feature>
<name>A0A846MFY0_9SPHN</name>
<sequence length="317" mass="35372">MNNMPQPEPAQVPILSMADMAKADFAQALGRSFQRFGFAMVRDHGMDEALIDQCWALSRRFFDLPLDAKQRHDAAANGGQRGYTAFGREIAKDADENDLKEFWHIGRDLPTGDPLAAAMPPNVWPLEIAEFRPAFIRLYAEFERAGAALLSAIALYLGLDEHWFDQATDKGNSILRLLHYPPVSPAASGVRAAAHEDINLITLLLGAEEGGLELKDRDGNWLPVVPPPGALAINVGDMLQRLTNHRLPSTSHRVVNPPPERRGVSRYSMPFFLHLRPDFLIEPLPQCTDEAHPRRDPPITAHDYLMERLRDIGLVKA</sequence>
<evidence type="ECO:0000256" key="9">
    <source>
        <dbReference type="ARBA" id="ARBA00047725"/>
    </source>
</evidence>
<keyword evidence="11" id="KW-0479">Metal-binding</keyword>
<dbReference type="GO" id="GO:0046872">
    <property type="term" value="F:metal ion binding"/>
    <property type="evidence" value="ECO:0007669"/>
    <property type="project" value="UniProtKB-KW"/>
</dbReference>
<evidence type="ECO:0000256" key="8">
    <source>
        <dbReference type="ARBA" id="ARBA00031282"/>
    </source>
</evidence>
<accession>A0A846MFY0</accession>
<dbReference type="Pfam" id="PF14226">
    <property type="entry name" value="DIOX_N"/>
    <property type="match status" value="1"/>
</dbReference>
<evidence type="ECO:0000256" key="1">
    <source>
        <dbReference type="ARBA" id="ARBA00001954"/>
    </source>
</evidence>
<dbReference type="Pfam" id="PF03171">
    <property type="entry name" value="2OG-FeII_Oxy"/>
    <property type="match status" value="1"/>
</dbReference>
<evidence type="ECO:0000256" key="5">
    <source>
        <dbReference type="ARBA" id="ARBA00019045"/>
    </source>
</evidence>
<dbReference type="InterPro" id="IPR005123">
    <property type="entry name" value="Oxoglu/Fe-dep_dioxygenase_dom"/>
</dbReference>
<evidence type="ECO:0000256" key="4">
    <source>
        <dbReference type="ARBA" id="ARBA00012531"/>
    </source>
</evidence>
<dbReference type="InterPro" id="IPR027443">
    <property type="entry name" value="IPNS-like_sf"/>
</dbReference>
<keyword evidence="6" id="KW-0266">Ethylene biosynthesis</keyword>
<organism evidence="13 14">
    <name type="scientific">Sphingobium vermicomposti</name>
    <dbReference type="NCBI Taxonomy" id="529005"/>
    <lineage>
        <taxon>Bacteria</taxon>
        <taxon>Pseudomonadati</taxon>
        <taxon>Pseudomonadota</taxon>
        <taxon>Alphaproteobacteria</taxon>
        <taxon>Sphingomonadales</taxon>
        <taxon>Sphingomonadaceae</taxon>
        <taxon>Sphingobium</taxon>
    </lineage>
</organism>
<keyword evidence="11" id="KW-0408">Iron</keyword>
<dbReference type="PRINTS" id="PR00682">
    <property type="entry name" value="IPNSYNTHASE"/>
</dbReference>
<comment type="cofactor">
    <cofactor evidence="1">
        <name>Fe(2+)</name>
        <dbReference type="ChEBI" id="CHEBI:29033"/>
    </cofactor>
</comment>
<dbReference type="GO" id="GO:0051213">
    <property type="term" value="F:dioxygenase activity"/>
    <property type="evidence" value="ECO:0007669"/>
    <property type="project" value="UniProtKB-KW"/>
</dbReference>
<evidence type="ECO:0000313" key="14">
    <source>
        <dbReference type="Proteomes" id="UP000576821"/>
    </source>
</evidence>
<comment type="caution">
    <text evidence="13">The sequence shown here is derived from an EMBL/GenBank/DDBJ whole genome shotgun (WGS) entry which is preliminary data.</text>
</comment>
<evidence type="ECO:0000256" key="10">
    <source>
        <dbReference type="ARBA" id="ARBA00049359"/>
    </source>
</evidence>
<evidence type="ECO:0000256" key="6">
    <source>
        <dbReference type="ARBA" id="ARBA00022666"/>
    </source>
</evidence>
<dbReference type="InterPro" id="IPR026992">
    <property type="entry name" value="DIOX_N"/>
</dbReference>
<keyword evidence="13" id="KW-0223">Dioxygenase</keyword>
<dbReference type="Gene3D" id="2.60.120.330">
    <property type="entry name" value="B-lactam Antibiotic, Isopenicillin N Synthase, Chain"/>
    <property type="match status" value="1"/>
</dbReference>
<evidence type="ECO:0000256" key="7">
    <source>
        <dbReference type="ARBA" id="ARBA00031011"/>
    </source>
</evidence>
<dbReference type="GO" id="GO:0009693">
    <property type="term" value="P:ethylene biosynthetic process"/>
    <property type="evidence" value="ECO:0007669"/>
    <property type="project" value="UniProtKB-KW"/>
</dbReference>
<evidence type="ECO:0000256" key="2">
    <source>
        <dbReference type="ARBA" id="ARBA00004767"/>
    </source>
</evidence>
<dbReference type="EC" id="1.13.12.19" evidence="4"/>
<proteinExistence type="inferred from homology"/>
<comment type="pathway">
    <text evidence="2">Alkene biosynthesis; ethylene biosynthesis via 2-oxoglutarate.</text>
</comment>
<dbReference type="InterPro" id="IPR050231">
    <property type="entry name" value="Iron_ascorbate_oxido_reductase"/>
</dbReference>